<dbReference type="EMBL" id="AVPK01000003">
    <property type="protein sequence ID" value="KGN38345.1"/>
    <property type="molecule type" value="Genomic_DNA"/>
</dbReference>
<dbReference type="RefSeq" id="WP_156969686.1">
    <property type="nucleotide sequence ID" value="NZ_AVPK01000003.1"/>
</dbReference>
<proteinExistence type="predicted"/>
<accession>A0A0A0JLL1</accession>
<sequence length="56" mass="5837">MKWLIVFVLVIAALAWWLNRRGSTGISQNGSTDTTAGALGSHVHRDNNGAGMGGGI</sequence>
<name>A0A0A0JLL1_9MICO</name>
<dbReference type="Proteomes" id="UP000030011">
    <property type="component" value="Unassembled WGS sequence"/>
</dbReference>
<protein>
    <submittedName>
        <fullName evidence="2">Uncharacterized protein</fullName>
    </submittedName>
</protein>
<dbReference type="AlphaFoldDB" id="A0A0A0JLL1"/>
<comment type="caution">
    <text evidence="2">The sequence shown here is derived from an EMBL/GenBank/DDBJ whole genome shotgun (WGS) entry which is preliminary data.</text>
</comment>
<feature type="region of interest" description="Disordered" evidence="1">
    <location>
        <begin position="27"/>
        <end position="56"/>
    </location>
</feature>
<evidence type="ECO:0000256" key="1">
    <source>
        <dbReference type="SAM" id="MobiDB-lite"/>
    </source>
</evidence>
<keyword evidence="3" id="KW-1185">Reference proteome</keyword>
<gene>
    <name evidence="2" type="ORF">N803_11095</name>
</gene>
<organism evidence="2 3">
    <name type="scientific">Knoellia subterranea KCTC 19937</name>
    <dbReference type="NCBI Taxonomy" id="1385521"/>
    <lineage>
        <taxon>Bacteria</taxon>
        <taxon>Bacillati</taxon>
        <taxon>Actinomycetota</taxon>
        <taxon>Actinomycetes</taxon>
        <taxon>Micrococcales</taxon>
        <taxon>Intrasporangiaceae</taxon>
        <taxon>Knoellia</taxon>
    </lineage>
</organism>
<reference evidence="2 3" key="1">
    <citation type="submission" date="2013-08" db="EMBL/GenBank/DDBJ databases">
        <title>The genome sequence of Knoellia subterranea.</title>
        <authorList>
            <person name="Zhu W."/>
            <person name="Wang G."/>
        </authorList>
    </citation>
    <scope>NUCLEOTIDE SEQUENCE [LARGE SCALE GENOMIC DNA]</scope>
    <source>
        <strain evidence="2 3">KCTC 19937</strain>
    </source>
</reference>
<evidence type="ECO:0000313" key="3">
    <source>
        <dbReference type="Proteomes" id="UP000030011"/>
    </source>
</evidence>
<evidence type="ECO:0000313" key="2">
    <source>
        <dbReference type="EMBL" id="KGN38345.1"/>
    </source>
</evidence>
<dbReference type="STRING" id="1385521.N803_11095"/>